<dbReference type="RefSeq" id="WP_045054871.1">
    <property type="nucleotide sequence ID" value="NZ_CAWMDP010000048.1"/>
</dbReference>
<dbReference type="GO" id="GO:0046872">
    <property type="term" value="F:metal ion binding"/>
    <property type="evidence" value="ECO:0007669"/>
    <property type="project" value="UniProtKB-KW"/>
</dbReference>
<evidence type="ECO:0000256" key="1">
    <source>
        <dbReference type="ARBA" id="ARBA00022723"/>
    </source>
</evidence>
<dbReference type="InterPro" id="IPR004360">
    <property type="entry name" value="Glyas_Fos-R_dOase_dom"/>
</dbReference>
<evidence type="ECO:0000313" key="4">
    <source>
        <dbReference type="Proteomes" id="UP000032452"/>
    </source>
</evidence>
<proteinExistence type="predicted"/>
<keyword evidence="4" id="KW-1185">Reference proteome</keyword>
<dbReference type="SUPFAM" id="SSF54593">
    <property type="entry name" value="Glyoxalase/Bleomycin resistance protein/Dihydroxybiphenyl dioxygenase"/>
    <property type="match status" value="1"/>
</dbReference>
<dbReference type="PROSITE" id="PS00934">
    <property type="entry name" value="GLYOXALASE_I_1"/>
    <property type="match status" value="1"/>
</dbReference>
<dbReference type="STRING" id="1618023.UH38_11875"/>
<dbReference type="InterPro" id="IPR018146">
    <property type="entry name" value="Glyoxalase_1_CS"/>
</dbReference>
<organism evidence="3 4">
    <name type="scientific">Aliterella atlantica CENA595</name>
    <dbReference type="NCBI Taxonomy" id="1618023"/>
    <lineage>
        <taxon>Bacteria</taxon>
        <taxon>Bacillati</taxon>
        <taxon>Cyanobacteriota</taxon>
        <taxon>Cyanophyceae</taxon>
        <taxon>Chroococcidiopsidales</taxon>
        <taxon>Aliterellaceae</taxon>
        <taxon>Aliterella</taxon>
    </lineage>
</organism>
<keyword evidence="3" id="KW-0223">Dioxygenase</keyword>
<dbReference type="InterPro" id="IPR037523">
    <property type="entry name" value="VOC_core"/>
</dbReference>
<dbReference type="AlphaFoldDB" id="A0A0D8ZRQ8"/>
<name>A0A0D8ZRQ8_9CYAN</name>
<keyword evidence="3" id="KW-0560">Oxidoreductase</keyword>
<feature type="domain" description="VOC" evidence="2">
    <location>
        <begin position="5"/>
        <end position="123"/>
    </location>
</feature>
<keyword evidence="1" id="KW-0479">Metal-binding</keyword>
<dbReference type="PANTHER" id="PTHR43279">
    <property type="entry name" value="CATECHOL-2,3-DIOXYGENASE"/>
    <property type="match status" value="1"/>
</dbReference>
<dbReference type="OrthoDB" id="9788468at2"/>
<dbReference type="Pfam" id="PF00903">
    <property type="entry name" value="Glyoxalase"/>
    <property type="match status" value="1"/>
</dbReference>
<dbReference type="Proteomes" id="UP000032452">
    <property type="component" value="Unassembled WGS sequence"/>
</dbReference>
<dbReference type="PANTHER" id="PTHR43279:SF1">
    <property type="entry name" value="CATECHOL-2,3-DIOXYGENASE"/>
    <property type="match status" value="1"/>
</dbReference>
<reference evidence="3 4" key="1">
    <citation type="submission" date="2015-02" db="EMBL/GenBank/DDBJ databases">
        <title>Draft genome of a novel marine cyanobacterium (Chroococcales) isolated from South Atlantic Ocean.</title>
        <authorList>
            <person name="Rigonato J."/>
            <person name="Alvarenga D.O."/>
            <person name="Branco L.H."/>
            <person name="Varani A.M."/>
            <person name="Brandini F.P."/>
            <person name="Fiore M.F."/>
        </authorList>
    </citation>
    <scope>NUCLEOTIDE SEQUENCE [LARGE SCALE GENOMIC DNA]</scope>
    <source>
        <strain evidence="3 4">CENA595</strain>
    </source>
</reference>
<dbReference type="Gene3D" id="3.10.180.10">
    <property type="entry name" value="2,3-Dihydroxybiphenyl 1,2-Dioxygenase, domain 1"/>
    <property type="match status" value="1"/>
</dbReference>
<dbReference type="GO" id="GO:0051213">
    <property type="term" value="F:dioxygenase activity"/>
    <property type="evidence" value="ECO:0007669"/>
    <property type="project" value="UniProtKB-KW"/>
</dbReference>
<comment type="caution">
    <text evidence="3">The sequence shown here is derived from an EMBL/GenBank/DDBJ whole genome shotgun (WGS) entry which is preliminary data.</text>
</comment>
<protein>
    <submittedName>
        <fullName evidence="3">Glyoxalase/bleomycin resistance protein/dioxygenase</fullName>
    </submittedName>
</protein>
<dbReference type="InterPro" id="IPR029068">
    <property type="entry name" value="Glyas_Bleomycin-R_OHBP_Dase"/>
</dbReference>
<evidence type="ECO:0000313" key="3">
    <source>
        <dbReference type="EMBL" id="KJH71493.1"/>
    </source>
</evidence>
<gene>
    <name evidence="3" type="ORF">UH38_11875</name>
</gene>
<accession>A0A0D8ZRQ8</accession>
<dbReference type="PROSITE" id="PS51819">
    <property type="entry name" value="VOC"/>
    <property type="match status" value="1"/>
</dbReference>
<evidence type="ECO:0000259" key="2">
    <source>
        <dbReference type="PROSITE" id="PS51819"/>
    </source>
</evidence>
<dbReference type="EMBL" id="JYON01000011">
    <property type="protein sequence ID" value="KJH71493.1"/>
    <property type="molecule type" value="Genomic_DNA"/>
</dbReference>
<dbReference type="GO" id="GO:0004462">
    <property type="term" value="F:lactoylglutathione lyase activity"/>
    <property type="evidence" value="ECO:0007669"/>
    <property type="project" value="InterPro"/>
</dbReference>
<sequence length="148" mass="16713">MAIQGINHIVLKVRNLEASDRFYQEILGMQKVAERPGMWFYHAGKHHHDLALVEVGSKAIAPQSQATGLFHICFNVSNEQALAELYNRCKSFGVTILGTVDHTVMRSFYVLDPDRNVIELGVDVPHEEWADLSAPFSRDVAYSLPNYQ</sequence>